<dbReference type="PRINTS" id="PR00080">
    <property type="entry name" value="SDRFAMILY"/>
</dbReference>
<evidence type="ECO:0000313" key="4">
    <source>
        <dbReference type="EMBL" id="EAR08562.1"/>
    </source>
</evidence>
<evidence type="ECO:0000313" key="5">
    <source>
        <dbReference type="Proteomes" id="UP000005953"/>
    </source>
</evidence>
<dbReference type="RefSeq" id="WP_008043105.1">
    <property type="nucleotide sequence ID" value="NZ_CH724150.1"/>
</dbReference>
<name>A4BH63_9GAMM</name>
<dbReference type="InterPro" id="IPR057313">
    <property type="entry name" value="Maqu_2507-like"/>
</dbReference>
<dbReference type="Pfam" id="PF00106">
    <property type="entry name" value="adh_short"/>
    <property type="match status" value="1"/>
</dbReference>
<dbReference type="InterPro" id="IPR020904">
    <property type="entry name" value="Sc_DH/Rdtase_CS"/>
</dbReference>
<organism evidence="4 5">
    <name type="scientific">Reinekea blandensis MED297</name>
    <dbReference type="NCBI Taxonomy" id="314283"/>
    <lineage>
        <taxon>Bacteria</taxon>
        <taxon>Pseudomonadati</taxon>
        <taxon>Pseudomonadota</taxon>
        <taxon>Gammaproteobacteria</taxon>
        <taxon>Oceanospirillales</taxon>
        <taxon>Saccharospirillaceae</taxon>
        <taxon>Reinekea</taxon>
    </lineage>
</organism>
<dbReference type="EMBL" id="AAOE01000019">
    <property type="protein sequence ID" value="EAR08562.1"/>
    <property type="molecule type" value="Genomic_DNA"/>
</dbReference>
<dbReference type="InterPro" id="IPR057326">
    <property type="entry name" value="KR_dom"/>
</dbReference>
<accession>A4BH63</accession>
<dbReference type="Proteomes" id="UP000005953">
    <property type="component" value="Unassembled WGS sequence"/>
</dbReference>
<proteinExistence type="inferred from homology"/>
<dbReference type="InterPro" id="IPR036291">
    <property type="entry name" value="NAD(P)-bd_dom_sf"/>
</dbReference>
<dbReference type="NCBIfam" id="NF005539">
    <property type="entry name" value="PRK07201.1"/>
    <property type="match status" value="1"/>
</dbReference>
<dbReference type="PROSITE" id="PS00061">
    <property type="entry name" value="ADH_SHORT"/>
    <property type="match status" value="1"/>
</dbReference>
<keyword evidence="2" id="KW-0560">Oxidoreductase</keyword>
<dbReference type="Gene3D" id="3.40.50.720">
    <property type="entry name" value="NAD(P)-binding Rossmann-like Domain"/>
    <property type="match status" value="2"/>
</dbReference>
<dbReference type="Pfam" id="PF07993">
    <property type="entry name" value="NAD_binding_4"/>
    <property type="match status" value="1"/>
</dbReference>
<dbReference type="InterPro" id="IPR002347">
    <property type="entry name" value="SDR_fam"/>
</dbReference>
<dbReference type="SUPFAM" id="SSF51735">
    <property type="entry name" value="NAD(P)-binding Rossmann-fold domains"/>
    <property type="match status" value="2"/>
</dbReference>
<dbReference type="STRING" id="314283.MED297_15110"/>
<reference evidence="4 5" key="1">
    <citation type="submission" date="2006-02" db="EMBL/GenBank/DDBJ databases">
        <authorList>
            <person name="Pinhassi J."/>
            <person name="Pedros-Alio C."/>
            <person name="Ferriera S."/>
            <person name="Johnson J."/>
            <person name="Kravitz S."/>
            <person name="Halpern A."/>
            <person name="Remington K."/>
            <person name="Beeson K."/>
            <person name="Tran B."/>
            <person name="Rogers Y.-H."/>
            <person name="Friedman R."/>
            <person name="Venter J.C."/>
        </authorList>
    </citation>
    <scope>NUCLEOTIDE SEQUENCE [LARGE SCALE GENOMIC DNA]</scope>
    <source>
        <strain evidence="4 5">MED297</strain>
    </source>
</reference>
<dbReference type="PRINTS" id="PR00081">
    <property type="entry name" value="GDHRDH"/>
</dbReference>
<dbReference type="AlphaFoldDB" id="A4BH63"/>
<dbReference type="PANTHER" id="PTHR44196:SF1">
    <property type="entry name" value="DEHYDROGENASE_REDUCTASE SDR FAMILY MEMBER 7B"/>
    <property type="match status" value="1"/>
</dbReference>
<sequence>MNMNVFVTGGTGFIGSRLVKQLLLNTAIQHIYLLVRETSLPKAHERFAAEMNDSRYRERLVFISGNLRESDLGLSDDDVGALTGKVEHFFHLAAIYDLNADREAQLAVNVQGTRFAVQLAQQLQVQTFHLMSSIAAAGLYPGVFREDMFAEATNLSHPYFSTKHESERLVRELWGPSYRIYRPSFVVGDSRTGEMDKTDGPYYLFHLIKAIREALPPWVPLMGIEGGRFNLVPVNFVVEAIAYLAFLPEQDGQTFHLTDMEHWKFGDLLNLFARAAHAPEFEMRVNARLFQLVPPVLKNGVMATPGVADIVDELIQSLGIPKDFFAFINWPTRYDNRKAEALLNEAGIRPPPLTSYADRLWDYWERHLDPALFVAKNLEERLNGKVVLITGGSSGIGKATAMRLSKAGATVIICARDAEKLRRAHLDIESTGGTVVSHQADITQPDDVDRLFGMIEREFAGLDILINNAGHSIRRSVMQSLDRLHDFQRTIELNYLASVAITLKALPMMDRRREGHVINISSIGVLSNSPRFSAYVASKAALEAFSRCAAAEMADHKIYFTNINMPLVRTPMIAPTPLYDHVPTLTPDDAAELVCEAILKRPERLSTKLGKFADIVHALSPTLQRQILNTAFRLFPEQARADTANPQGETEAPPPVSPAQVLFATLMRGVHW</sequence>
<keyword evidence="5" id="KW-1185">Reference proteome</keyword>
<dbReference type="CDD" id="cd05263">
    <property type="entry name" value="MupV_like_SDR_e"/>
    <property type="match status" value="1"/>
</dbReference>
<dbReference type="PANTHER" id="PTHR44196">
    <property type="entry name" value="DEHYDROGENASE/REDUCTASE SDR FAMILY MEMBER 7B"/>
    <property type="match status" value="1"/>
</dbReference>
<comment type="similarity">
    <text evidence="1">Belongs to the short-chain dehydrogenases/reductases (SDR) family.</text>
</comment>
<dbReference type="SMART" id="SM00822">
    <property type="entry name" value="PKS_KR"/>
    <property type="match status" value="1"/>
</dbReference>
<gene>
    <name evidence="4" type="ORF">MED297_15110</name>
</gene>
<evidence type="ECO:0000256" key="2">
    <source>
        <dbReference type="ARBA" id="ARBA00023002"/>
    </source>
</evidence>
<dbReference type="InterPro" id="IPR013120">
    <property type="entry name" value="FAR_NAD-bd"/>
</dbReference>
<comment type="caution">
    <text evidence="4">The sequence shown here is derived from an EMBL/GenBank/DDBJ whole genome shotgun (WGS) entry which is preliminary data.</text>
</comment>
<evidence type="ECO:0000256" key="1">
    <source>
        <dbReference type="ARBA" id="ARBA00006484"/>
    </source>
</evidence>
<dbReference type="HOGENOM" id="CLU_026975_0_0_6"/>
<protein>
    <submittedName>
        <fullName evidence="4">Short-chain alcohol dehydrogenase-like protein</fullName>
    </submittedName>
</protein>
<dbReference type="CDD" id="cd05233">
    <property type="entry name" value="SDR_c"/>
    <property type="match status" value="1"/>
</dbReference>
<dbReference type="GO" id="GO:0016491">
    <property type="term" value="F:oxidoreductase activity"/>
    <property type="evidence" value="ECO:0007669"/>
    <property type="project" value="UniProtKB-KW"/>
</dbReference>
<evidence type="ECO:0000259" key="3">
    <source>
        <dbReference type="SMART" id="SM00822"/>
    </source>
</evidence>
<dbReference type="GO" id="GO:0016020">
    <property type="term" value="C:membrane"/>
    <property type="evidence" value="ECO:0007669"/>
    <property type="project" value="TreeGrafter"/>
</dbReference>
<feature type="domain" description="Ketoreductase" evidence="3">
    <location>
        <begin position="385"/>
        <end position="557"/>
    </location>
</feature>